<evidence type="ECO:0000313" key="4">
    <source>
        <dbReference type="EMBL" id="MCG2432130.1"/>
    </source>
</evidence>
<evidence type="ECO:0000256" key="2">
    <source>
        <dbReference type="SAM" id="SignalP"/>
    </source>
</evidence>
<name>A0A9X1R3N4_9FLAO</name>
<feature type="domain" description="Secretion system C-terminal sorting" evidence="3">
    <location>
        <begin position="161"/>
        <end position="228"/>
    </location>
</feature>
<dbReference type="Pfam" id="PF18962">
    <property type="entry name" value="Por_Secre_tail"/>
    <property type="match status" value="1"/>
</dbReference>
<evidence type="ECO:0000259" key="3">
    <source>
        <dbReference type="Pfam" id="PF18962"/>
    </source>
</evidence>
<organism evidence="4 5">
    <name type="scientific">Aequorivita xiaoshiensis</name>
    <dbReference type="NCBI Taxonomy" id="2874476"/>
    <lineage>
        <taxon>Bacteria</taxon>
        <taxon>Pseudomonadati</taxon>
        <taxon>Bacteroidota</taxon>
        <taxon>Flavobacteriia</taxon>
        <taxon>Flavobacteriales</taxon>
        <taxon>Flavobacteriaceae</taxon>
        <taxon>Aequorivita</taxon>
    </lineage>
</organism>
<keyword evidence="5" id="KW-1185">Reference proteome</keyword>
<comment type="caution">
    <text evidence="4">The sequence shown here is derived from an EMBL/GenBank/DDBJ whole genome shotgun (WGS) entry which is preliminary data.</text>
</comment>
<reference evidence="4" key="1">
    <citation type="submission" date="2021-09" db="EMBL/GenBank/DDBJ databases">
        <title>Genome of Aequorivita sp. strain F64183.</title>
        <authorList>
            <person name="Wang Y."/>
        </authorList>
    </citation>
    <scope>NUCLEOTIDE SEQUENCE</scope>
    <source>
        <strain evidence="4">F64183</strain>
    </source>
</reference>
<dbReference type="AlphaFoldDB" id="A0A9X1R3N4"/>
<dbReference type="InterPro" id="IPR026444">
    <property type="entry name" value="Secre_tail"/>
</dbReference>
<dbReference type="Proteomes" id="UP001139462">
    <property type="component" value="Unassembled WGS sequence"/>
</dbReference>
<proteinExistence type="predicted"/>
<keyword evidence="1 2" id="KW-0732">Signal</keyword>
<feature type="signal peptide" evidence="2">
    <location>
        <begin position="1"/>
        <end position="18"/>
    </location>
</feature>
<protein>
    <submittedName>
        <fullName evidence="4">T9SS type A sorting domain-containing protein</fullName>
    </submittedName>
</protein>
<dbReference type="EMBL" id="JAIRBB010000022">
    <property type="protein sequence ID" value="MCG2432130.1"/>
    <property type="molecule type" value="Genomic_DNA"/>
</dbReference>
<dbReference type="RefSeq" id="WP_237609197.1">
    <property type="nucleotide sequence ID" value="NZ_JAIRBB010000022.1"/>
</dbReference>
<sequence>MKYILLTILFCYSINSVAQDPNPELFQTWYLYYIQSDDLNTEYEISEIEPPIAPTLTISENFDFNGEGACNLFYGTFETITSTNLETFEFLSETNDCGITVHNFFETSYFDFIRFNGGGWYVITSETNGMVLTIANPLGGIAIFKNYALTVMDFGWNDIQVYPNPSNSEIFISSNYNQVLKIELNNLLGEPVRIPKSSTNSIDISNLAEGIYLLRIFTEKGIAIKKIIKQ</sequence>
<evidence type="ECO:0000256" key="1">
    <source>
        <dbReference type="ARBA" id="ARBA00022729"/>
    </source>
</evidence>
<gene>
    <name evidence="4" type="ORF">K8344_13465</name>
</gene>
<evidence type="ECO:0000313" key="5">
    <source>
        <dbReference type="Proteomes" id="UP001139462"/>
    </source>
</evidence>
<dbReference type="NCBIfam" id="TIGR04183">
    <property type="entry name" value="Por_Secre_tail"/>
    <property type="match status" value="1"/>
</dbReference>
<feature type="chain" id="PRO_5040888161" evidence="2">
    <location>
        <begin position="19"/>
        <end position="230"/>
    </location>
</feature>
<accession>A0A9X1R3N4</accession>